<dbReference type="PANTHER" id="PTHR10566">
    <property type="entry name" value="CHAPERONE-ACTIVITY OF BC1 COMPLEX CABC1 -RELATED"/>
    <property type="match status" value="1"/>
</dbReference>
<comment type="similarity">
    <text evidence="1">Belongs to the protein kinase superfamily. ADCK protein kinase family.</text>
</comment>
<organism evidence="4 5">
    <name type="scientific">Ectocarpus siliculosus</name>
    <name type="common">Brown alga</name>
    <name type="synonym">Conferva siliculosa</name>
    <dbReference type="NCBI Taxonomy" id="2880"/>
    <lineage>
        <taxon>Eukaryota</taxon>
        <taxon>Sar</taxon>
        <taxon>Stramenopiles</taxon>
        <taxon>Ochrophyta</taxon>
        <taxon>PX clade</taxon>
        <taxon>Phaeophyceae</taxon>
        <taxon>Ectocarpales</taxon>
        <taxon>Ectocarpaceae</taxon>
        <taxon>Ectocarpus</taxon>
    </lineage>
</organism>
<dbReference type="CDD" id="cd05121">
    <property type="entry name" value="ABC1_ADCK3-like"/>
    <property type="match status" value="1"/>
</dbReference>
<dbReference type="InterPro" id="IPR004147">
    <property type="entry name" value="ABC1_dom"/>
</dbReference>
<feature type="compositionally biased region" description="Basic residues" evidence="2">
    <location>
        <begin position="1"/>
        <end position="10"/>
    </location>
</feature>
<dbReference type="SUPFAM" id="SSF56112">
    <property type="entry name" value="Protein kinase-like (PK-like)"/>
    <property type="match status" value="1"/>
</dbReference>
<reference evidence="4 5" key="1">
    <citation type="journal article" date="2010" name="Nature">
        <title>The Ectocarpus genome and the independent evolution of multicellularity in brown algae.</title>
        <authorList>
            <person name="Cock J.M."/>
            <person name="Sterck L."/>
            <person name="Rouze P."/>
            <person name="Scornet D."/>
            <person name="Allen A.E."/>
            <person name="Amoutzias G."/>
            <person name="Anthouard V."/>
            <person name="Artiguenave F."/>
            <person name="Aury J.M."/>
            <person name="Badger J.H."/>
            <person name="Beszteri B."/>
            <person name="Billiau K."/>
            <person name="Bonnet E."/>
            <person name="Bothwell J.H."/>
            <person name="Bowler C."/>
            <person name="Boyen C."/>
            <person name="Brownlee C."/>
            <person name="Carrano C.J."/>
            <person name="Charrier B."/>
            <person name="Cho G.Y."/>
            <person name="Coelho S.M."/>
            <person name="Collen J."/>
            <person name="Corre E."/>
            <person name="Da Silva C."/>
            <person name="Delage L."/>
            <person name="Delaroque N."/>
            <person name="Dittami S.M."/>
            <person name="Doulbeau S."/>
            <person name="Elias M."/>
            <person name="Farnham G."/>
            <person name="Gachon C.M."/>
            <person name="Gschloessl B."/>
            <person name="Heesch S."/>
            <person name="Jabbari K."/>
            <person name="Jubin C."/>
            <person name="Kawai H."/>
            <person name="Kimura K."/>
            <person name="Kloareg B."/>
            <person name="Kupper F.C."/>
            <person name="Lang D."/>
            <person name="Le Bail A."/>
            <person name="Leblanc C."/>
            <person name="Lerouge P."/>
            <person name="Lohr M."/>
            <person name="Lopez P.J."/>
            <person name="Martens C."/>
            <person name="Maumus F."/>
            <person name="Michel G."/>
            <person name="Miranda-Saavedra D."/>
            <person name="Morales J."/>
            <person name="Moreau H."/>
            <person name="Motomura T."/>
            <person name="Nagasato C."/>
            <person name="Napoli C.A."/>
            <person name="Nelson D.R."/>
            <person name="Nyvall-Collen P."/>
            <person name="Peters A.F."/>
            <person name="Pommier C."/>
            <person name="Potin P."/>
            <person name="Poulain J."/>
            <person name="Quesneville H."/>
            <person name="Read B."/>
            <person name="Rensing S.A."/>
            <person name="Ritter A."/>
            <person name="Rousvoal S."/>
            <person name="Samanta M."/>
            <person name="Samson G."/>
            <person name="Schroeder D.C."/>
            <person name="Segurens B."/>
            <person name="Strittmatter M."/>
            <person name="Tonon T."/>
            <person name="Tregear J.W."/>
            <person name="Valentin K."/>
            <person name="von Dassow P."/>
            <person name="Yamagishi T."/>
            <person name="Van de Peer Y."/>
            <person name="Wincker P."/>
        </authorList>
    </citation>
    <scope>NUCLEOTIDE SEQUENCE [LARGE SCALE GENOMIC DNA]</scope>
    <source>
        <strain evidence="5">Ec32 / CCAP1310/4</strain>
    </source>
</reference>
<dbReference type="GO" id="GO:0016301">
    <property type="term" value="F:kinase activity"/>
    <property type="evidence" value="ECO:0007669"/>
    <property type="project" value="UniProtKB-KW"/>
</dbReference>
<keyword evidence="4" id="KW-0808">Transferase</keyword>
<gene>
    <name evidence="4" type="ORF">Esi_0342_0036</name>
</gene>
<feature type="region of interest" description="Disordered" evidence="2">
    <location>
        <begin position="1"/>
        <end position="25"/>
    </location>
</feature>
<dbReference type="InParanoid" id="D7FYF3"/>
<feature type="compositionally biased region" description="Basic residues" evidence="2">
    <location>
        <begin position="149"/>
        <end position="160"/>
    </location>
</feature>
<evidence type="ECO:0000259" key="3">
    <source>
        <dbReference type="Pfam" id="PF03109"/>
    </source>
</evidence>
<feature type="region of interest" description="Disordered" evidence="2">
    <location>
        <begin position="196"/>
        <end position="233"/>
    </location>
</feature>
<dbReference type="InterPro" id="IPR011009">
    <property type="entry name" value="Kinase-like_dom_sf"/>
</dbReference>
<evidence type="ECO:0000313" key="4">
    <source>
        <dbReference type="EMBL" id="CBJ32495.1"/>
    </source>
</evidence>
<dbReference type="STRING" id="2880.D7FYF3"/>
<dbReference type="OrthoDB" id="427480at2759"/>
<protein>
    <submittedName>
        <fullName evidence="4">Predicted unusual protein kinase (ISS)</fullName>
    </submittedName>
</protein>
<dbReference type="Pfam" id="PF03109">
    <property type="entry name" value="ABC1"/>
    <property type="match status" value="2"/>
</dbReference>
<proteinExistence type="inferred from homology"/>
<sequence length="539" mass="57962">MWQGTKKSRRSQPERAPPRFISTMRATPVLSAVALASSCRGGVVTTASTSAAALAAGALHHRPVPSSSAGAASRAHHRSSRRRGGTGEKREPGSRGSGSGSGAGRSTLLFQCLSSSSAMRGLTQARPRRGVRSIYSTSAGVSSAGSSAVRRRGSAGRRVRPAATKMANSSPPVTDKDIMREFVSVAASEASSAVKNKPPSAVLAGNKQHNGDAGRGVTAEAAEEEGGGGDKARPTGYMYGDVLTDADGLPLVYDSDSIGRYWDKRPGELNSRWSKFLSVTVPFVTRVVRDYTSGNIMKNEAVLARDLRIVIEKLGPTFIKLGQALSIRPDVIGPAATDELAKLQDAVPPFPTPLAMEVLERELGRPPSEVFSEISEEPIAAASLAQMTDYNELLRVWATGFYQELDFLNEANNQIRMKKVLSGMKGQVFVPDVLLDLSTRRVLVSEWVDGVKLTKADPSEIRELTSIAQEAFLVQLLGEGFMHCDPHPGNMLLVDESMRDERGRLALLDYGLMAELGSKEREGMVRDHIQETNTLAKMM</sequence>
<evidence type="ECO:0000313" key="5">
    <source>
        <dbReference type="Proteomes" id="UP000002630"/>
    </source>
</evidence>
<dbReference type="EMBL" id="FN649760">
    <property type="protein sequence ID" value="CBJ32495.1"/>
    <property type="molecule type" value="Genomic_DNA"/>
</dbReference>
<feature type="compositionally biased region" description="Low complexity" evidence="2">
    <location>
        <begin position="138"/>
        <end position="148"/>
    </location>
</feature>
<feature type="domain" description="ABC1 atypical kinase-like" evidence="3">
    <location>
        <begin position="342"/>
        <end position="387"/>
    </location>
</feature>
<dbReference type="PANTHER" id="PTHR10566:SF121">
    <property type="entry name" value="PROTEIN KINASE DOMAIN-CONTAINING PROTEIN"/>
    <property type="match status" value="1"/>
</dbReference>
<dbReference type="InterPro" id="IPR050154">
    <property type="entry name" value="UbiB_kinase"/>
</dbReference>
<feature type="region of interest" description="Disordered" evidence="2">
    <location>
        <begin position="61"/>
        <end position="106"/>
    </location>
</feature>
<evidence type="ECO:0000256" key="2">
    <source>
        <dbReference type="SAM" id="MobiDB-lite"/>
    </source>
</evidence>
<name>D7FYF3_ECTSI</name>
<keyword evidence="4" id="KW-0418">Kinase</keyword>
<feature type="domain" description="ABC1 atypical kinase-like" evidence="3">
    <location>
        <begin position="390"/>
        <end position="525"/>
    </location>
</feature>
<feature type="compositionally biased region" description="Basic residues" evidence="2">
    <location>
        <begin position="74"/>
        <end position="84"/>
    </location>
</feature>
<dbReference type="eggNOG" id="KOG1235">
    <property type="taxonomic scope" value="Eukaryota"/>
</dbReference>
<keyword evidence="5" id="KW-1185">Reference proteome</keyword>
<feature type="region of interest" description="Disordered" evidence="2">
    <location>
        <begin position="120"/>
        <end position="174"/>
    </location>
</feature>
<evidence type="ECO:0000256" key="1">
    <source>
        <dbReference type="ARBA" id="ARBA00009670"/>
    </source>
</evidence>
<dbReference type="Proteomes" id="UP000002630">
    <property type="component" value="Unassembled WGS sequence"/>
</dbReference>
<accession>D7FYF3</accession>
<dbReference type="AlphaFoldDB" id="D7FYF3"/>